<dbReference type="EMBL" id="CAJVPZ010048719">
    <property type="protein sequence ID" value="CAG8774636.1"/>
    <property type="molecule type" value="Genomic_DNA"/>
</dbReference>
<proteinExistence type="predicted"/>
<gene>
    <name evidence="1" type="ORF">RFULGI_LOCUS15333</name>
</gene>
<name>A0A9N9NZ85_9GLOM</name>
<keyword evidence="2" id="KW-1185">Reference proteome</keyword>
<feature type="non-terminal residue" evidence="1">
    <location>
        <position position="63"/>
    </location>
</feature>
<organism evidence="1 2">
    <name type="scientific">Racocetra fulgida</name>
    <dbReference type="NCBI Taxonomy" id="60492"/>
    <lineage>
        <taxon>Eukaryota</taxon>
        <taxon>Fungi</taxon>
        <taxon>Fungi incertae sedis</taxon>
        <taxon>Mucoromycota</taxon>
        <taxon>Glomeromycotina</taxon>
        <taxon>Glomeromycetes</taxon>
        <taxon>Diversisporales</taxon>
        <taxon>Gigasporaceae</taxon>
        <taxon>Racocetra</taxon>
    </lineage>
</organism>
<protein>
    <submittedName>
        <fullName evidence="1">14921_t:CDS:1</fullName>
    </submittedName>
</protein>
<evidence type="ECO:0000313" key="1">
    <source>
        <dbReference type="EMBL" id="CAG8774636.1"/>
    </source>
</evidence>
<sequence>GIEAIAVTAAAIYLKKLYNAITEALRPGKASIKYVDIQLNIINAPNPTTIEQKIFFLKFRSTK</sequence>
<evidence type="ECO:0000313" key="2">
    <source>
        <dbReference type="Proteomes" id="UP000789396"/>
    </source>
</evidence>
<accession>A0A9N9NZ85</accession>
<comment type="caution">
    <text evidence="1">The sequence shown here is derived from an EMBL/GenBank/DDBJ whole genome shotgun (WGS) entry which is preliminary data.</text>
</comment>
<feature type="non-terminal residue" evidence="1">
    <location>
        <position position="1"/>
    </location>
</feature>
<dbReference type="Proteomes" id="UP000789396">
    <property type="component" value="Unassembled WGS sequence"/>
</dbReference>
<reference evidence="1" key="1">
    <citation type="submission" date="2021-06" db="EMBL/GenBank/DDBJ databases">
        <authorList>
            <person name="Kallberg Y."/>
            <person name="Tangrot J."/>
            <person name="Rosling A."/>
        </authorList>
    </citation>
    <scope>NUCLEOTIDE SEQUENCE</scope>
    <source>
        <strain evidence="1">IN212</strain>
    </source>
</reference>
<dbReference type="AlphaFoldDB" id="A0A9N9NZ85"/>